<dbReference type="PROSITE" id="PS00237">
    <property type="entry name" value="G_PROTEIN_RECEP_F1_1"/>
    <property type="match status" value="1"/>
</dbReference>
<dbReference type="GO" id="GO:0004964">
    <property type="term" value="F:luteinizing hormone receptor activity"/>
    <property type="evidence" value="ECO:0007669"/>
    <property type="project" value="InterPro"/>
</dbReference>
<dbReference type="PRINTS" id="PR00373">
    <property type="entry name" value="GLYCHORMONER"/>
</dbReference>
<dbReference type="GO" id="GO:0008528">
    <property type="term" value="F:G protein-coupled peptide receptor activity"/>
    <property type="evidence" value="ECO:0007669"/>
    <property type="project" value="TreeGrafter"/>
</dbReference>
<dbReference type="GO" id="GO:0001541">
    <property type="term" value="P:ovarian follicle development"/>
    <property type="evidence" value="ECO:0007669"/>
    <property type="project" value="TreeGrafter"/>
</dbReference>
<reference evidence="16" key="1">
    <citation type="journal article" date="2011" name="Nat. Biotechnol.">
        <title>Genome sequencing and comparison of two nonhuman primate animal models, the cynomolgus and Chinese rhesus macaques.</title>
        <authorList>
            <person name="Yan G."/>
            <person name="Zhang G."/>
            <person name="Fang X."/>
            <person name="Zhang Y."/>
            <person name="Li C."/>
            <person name="Ling F."/>
            <person name="Cooper D.N."/>
            <person name="Li Q."/>
            <person name="Li Y."/>
            <person name="van Gool A.J."/>
            <person name="Du H."/>
            <person name="Chen J."/>
            <person name="Chen R."/>
            <person name="Zhang P."/>
            <person name="Huang Z."/>
            <person name="Thompson J.R."/>
            <person name="Meng Y."/>
            <person name="Bai Y."/>
            <person name="Wang J."/>
            <person name="Zhuo M."/>
            <person name="Wang T."/>
            <person name="Huang Y."/>
            <person name="Wei L."/>
            <person name="Li J."/>
            <person name="Wang Z."/>
            <person name="Hu H."/>
            <person name="Yang P."/>
            <person name="Le L."/>
            <person name="Stenson P.D."/>
            <person name="Li B."/>
            <person name="Liu X."/>
            <person name="Ball E.V."/>
            <person name="An N."/>
            <person name="Huang Q."/>
            <person name="Zhang Y."/>
            <person name="Fan W."/>
            <person name="Zhang X."/>
            <person name="Li Y."/>
            <person name="Wang W."/>
            <person name="Katze M.G."/>
            <person name="Su B."/>
            <person name="Nielsen R."/>
            <person name="Yang H."/>
            <person name="Wang J."/>
            <person name="Wang X."/>
            <person name="Wang J."/>
        </authorList>
    </citation>
    <scope>NUCLEOTIDE SEQUENCE [LARGE SCALE GENOMIC DNA]</scope>
    <source>
        <strain evidence="16">CE-4</strain>
    </source>
</reference>
<evidence type="ECO:0000256" key="2">
    <source>
        <dbReference type="ARBA" id="ARBA00022266"/>
    </source>
</evidence>
<name>G7PM69_MACFA</name>
<evidence type="ECO:0000256" key="10">
    <source>
        <dbReference type="ARBA" id="ARBA00023157"/>
    </source>
</evidence>
<dbReference type="GO" id="GO:0007200">
    <property type="term" value="P:phospholipase C-activating G protein-coupled receptor signaling pathway"/>
    <property type="evidence" value="ECO:0007669"/>
    <property type="project" value="TreeGrafter"/>
</dbReference>
<dbReference type="Pfam" id="PF00001">
    <property type="entry name" value="7tm_1"/>
    <property type="match status" value="1"/>
</dbReference>
<evidence type="ECO:0000256" key="4">
    <source>
        <dbReference type="ARBA" id="ARBA00022614"/>
    </source>
</evidence>
<feature type="transmembrane region" description="Helical" evidence="14">
    <location>
        <begin position="348"/>
        <end position="369"/>
    </location>
</feature>
<evidence type="ECO:0000256" key="9">
    <source>
        <dbReference type="ARBA" id="ARBA00023136"/>
    </source>
</evidence>
<evidence type="ECO:0000256" key="6">
    <source>
        <dbReference type="ARBA" id="ARBA00022737"/>
    </source>
</evidence>
<evidence type="ECO:0000256" key="12">
    <source>
        <dbReference type="ARBA" id="ARBA00023224"/>
    </source>
</evidence>
<dbReference type="PRINTS" id="PR01144">
    <property type="entry name" value="LSHRECEPTOR"/>
</dbReference>
<dbReference type="FunFam" id="1.20.1070.10:FF:000019">
    <property type="entry name" value="Lutropin-choriogonadotropic hormone receptor"/>
    <property type="match status" value="1"/>
</dbReference>
<dbReference type="Proteomes" id="UP000009130">
    <property type="component" value="Chromosome 13"/>
</dbReference>
<evidence type="ECO:0000256" key="5">
    <source>
        <dbReference type="ARBA" id="ARBA00022692"/>
    </source>
</evidence>
<evidence type="ECO:0000259" key="15">
    <source>
        <dbReference type="PROSITE" id="PS50262"/>
    </source>
</evidence>
<organism>
    <name type="scientific">Macaca fascicularis</name>
    <name type="common">Crab-eating macaque</name>
    <name type="synonym">Cynomolgus monkey</name>
    <dbReference type="NCBI Taxonomy" id="9541"/>
    <lineage>
        <taxon>Eukaryota</taxon>
        <taxon>Metazoa</taxon>
        <taxon>Chordata</taxon>
        <taxon>Craniata</taxon>
        <taxon>Vertebrata</taxon>
        <taxon>Euteleostomi</taxon>
        <taxon>Mammalia</taxon>
        <taxon>Eutheria</taxon>
        <taxon>Euarchontoglires</taxon>
        <taxon>Primates</taxon>
        <taxon>Haplorrhini</taxon>
        <taxon>Catarrhini</taxon>
        <taxon>Cercopithecidae</taxon>
        <taxon>Cercopithecinae</taxon>
        <taxon>Macaca</taxon>
    </lineage>
</organism>
<evidence type="ECO:0000256" key="3">
    <source>
        <dbReference type="ARBA" id="ARBA00022475"/>
    </source>
</evidence>
<dbReference type="GO" id="GO:0022602">
    <property type="term" value="P:ovulation cycle process"/>
    <property type="evidence" value="ECO:0007669"/>
    <property type="project" value="TreeGrafter"/>
</dbReference>
<evidence type="ECO:0000256" key="11">
    <source>
        <dbReference type="ARBA" id="ARBA00023170"/>
    </source>
</evidence>
<protein>
    <recommendedName>
        <fullName evidence="2 14">Lutropin-choriogonadotropic hormone receptor</fullName>
    </recommendedName>
</protein>
<evidence type="ECO:0000256" key="1">
    <source>
        <dbReference type="ARBA" id="ARBA00004651"/>
    </source>
</evidence>
<dbReference type="SUPFAM" id="SSF81321">
    <property type="entry name" value="Family A G protein-coupled receptor-like"/>
    <property type="match status" value="1"/>
</dbReference>
<keyword evidence="8 14" id="KW-0297">G-protein coupled receptor</keyword>
<keyword evidence="11 14" id="KW-0675">Receptor</keyword>
<dbReference type="CDD" id="cd15359">
    <property type="entry name" value="7tmA_LHCGR"/>
    <property type="match status" value="1"/>
</dbReference>
<evidence type="ECO:0000256" key="13">
    <source>
        <dbReference type="ARBA" id="ARBA00046260"/>
    </source>
</evidence>
<accession>G7PM69</accession>
<comment type="similarity">
    <text evidence="14">Belongs to the G-protein coupled receptor 1 family. FSH/LSH/TSH subfamily.</text>
</comment>
<feature type="domain" description="G-protein coupled receptors family 1 profile" evidence="15">
    <location>
        <begin position="360"/>
        <end position="607"/>
    </location>
</feature>
<feature type="transmembrane region" description="Helical" evidence="14">
    <location>
        <begin position="381"/>
        <end position="402"/>
    </location>
</feature>
<keyword evidence="7 14" id="KW-1133">Transmembrane helix</keyword>
<feature type="transmembrane region" description="Helical" evidence="14">
    <location>
        <begin position="590"/>
        <end position="610"/>
    </location>
</feature>
<dbReference type="InterPro" id="IPR017452">
    <property type="entry name" value="GPCR_Rhodpsn_7TM"/>
</dbReference>
<dbReference type="InterPro" id="IPR026906">
    <property type="entry name" value="LRR_5"/>
</dbReference>
<evidence type="ECO:0000256" key="7">
    <source>
        <dbReference type="ARBA" id="ARBA00022989"/>
    </source>
</evidence>
<dbReference type="PROSITE" id="PS50262">
    <property type="entry name" value="G_PROTEIN_RECEP_F1_2"/>
    <property type="match status" value="1"/>
</dbReference>
<dbReference type="Gene3D" id="3.80.10.10">
    <property type="entry name" value="Ribonuclease Inhibitor"/>
    <property type="match status" value="1"/>
</dbReference>
<dbReference type="InterPro" id="IPR032675">
    <property type="entry name" value="LRR_dom_sf"/>
</dbReference>
<dbReference type="EMBL" id="CM001288">
    <property type="protein sequence ID" value="EHH55564.1"/>
    <property type="molecule type" value="Genomic_DNA"/>
</dbReference>
<proteinExistence type="inferred from homology"/>
<gene>
    <name evidence="14" type="primary">LHCGR</name>
    <name evidence="16" type="ORF">EGM_04797</name>
</gene>
<comment type="function">
    <text evidence="13 14">Receptor for lutropin-choriogonadotropic hormone. The activity of this receptor is mediated by G proteins which activate adenylate cyclase.</text>
</comment>
<dbReference type="GO" id="GO:0007189">
    <property type="term" value="P:adenylate cyclase-activating G protein-coupled receptor signaling pathway"/>
    <property type="evidence" value="ECO:0007669"/>
    <property type="project" value="TreeGrafter"/>
</dbReference>
<keyword evidence="5 14" id="KW-0812">Transmembrane</keyword>
<keyword evidence="4" id="KW-0433">Leucine-rich repeat</keyword>
<feature type="transmembrane region" description="Helical" evidence="14">
    <location>
        <begin position="510"/>
        <end position="535"/>
    </location>
</feature>
<keyword evidence="9 14" id="KW-0472">Membrane</keyword>
<dbReference type="Pfam" id="PF13306">
    <property type="entry name" value="LRR_5"/>
    <property type="match status" value="1"/>
</dbReference>
<dbReference type="InterPro" id="IPR002131">
    <property type="entry name" value="Gphrmn_rcpt_fam"/>
</dbReference>
<evidence type="ECO:0000313" key="16">
    <source>
        <dbReference type="EMBL" id="EHH55564.1"/>
    </source>
</evidence>
<dbReference type="AlphaFoldDB" id="G7PM69"/>
<dbReference type="InterPro" id="IPR002273">
    <property type="entry name" value="LSH_rcpt"/>
</dbReference>
<feature type="transmembrane region" description="Helical" evidence="14">
    <location>
        <begin position="467"/>
        <end position="490"/>
    </location>
</feature>
<keyword evidence="6" id="KW-0677">Repeat</keyword>
<sequence>MCQTVGTVNGIRKVSLAYLPVKVIPSQAFRGLNEVVKIEISQIDSLERIEANAFDNLLNLSEILVPLSITAHVIASQYEEDQFAYKGESICNTGIRKFPDVTKILSSELNFILEICDNLHITTIPGNAFQGMNNESVTLKLYGNGFEEVQSHAFNGTTLISLQGTKDALTEDVIFRLSLKDDKDSTVATVREAHYRKREQMCKGPELEKELSWELKENIHLEKMHNGAFRGATGPKILDISSTKLQALPSYGLESIQTLIATSSYSLKKLPSREKFANLLEATLTYPSHCCAFRNLPTKDYSAMLAESELSGWDYEYGFCLPKTPRCAPEPDAFNPCEDIMGYDFLRVLIWLINILAIMGNMTVLFVLLTSRYKLTVPRFLMCNLSFADFCMGLYLLLIASVDSQTKGQYYNHAIDWQTGSGCSTAGFFTVFASELSVYTLTVITLERWHTITYAIHLDQKLRLRHAILIMLGGWLFSSLIAMLPLVGVSNYMKVSICFPMDVETTLSQVYILTILILNVVAFIIICACYIKIYFAVQNPELMATNKDTKIAKKMAILIFTDFTCMAPISFFAISAAFKAPLITVTNSKVLLVLFYPINSCANPFLYAIFTKTFQRDFFLLLSKFGCCKHRAELYRRKDFSAYTSNCKNGFTGSNKPSQSTLKLSTLHCQGTALLDKTCYTEC</sequence>
<dbReference type="GO" id="GO:0005886">
    <property type="term" value="C:plasma membrane"/>
    <property type="evidence" value="ECO:0007669"/>
    <property type="project" value="UniProtKB-SubCell"/>
</dbReference>
<dbReference type="GO" id="GO:0009755">
    <property type="term" value="P:hormone-mediated signaling pathway"/>
    <property type="evidence" value="ECO:0007669"/>
    <property type="project" value="TreeGrafter"/>
</dbReference>
<dbReference type="PANTHER" id="PTHR24372:SF1">
    <property type="entry name" value="LUTROPIN-CHORIOGONADOTROPIC HORMONE RECEPTOR"/>
    <property type="match status" value="1"/>
</dbReference>
<keyword evidence="12 14" id="KW-0807">Transducer</keyword>
<dbReference type="Gene3D" id="1.20.1070.10">
    <property type="entry name" value="Rhodopsin 7-helix transmembrane proteins"/>
    <property type="match status" value="1"/>
</dbReference>
<dbReference type="PRINTS" id="PR00237">
    <property type="entry name" value="GPCRRHODOPSN"/>
</dbReference>
<evidence type="ECO:0000256" key="14">
    <source>
        <dbReference type="RuleBase" id="RU361222"/>
    </source>
</evidence>
<feature type="transmembrane region" description="Helical" evidence="14">
    <location>
        <begin position="556"/>
        <end position="578"/>
    </location>
</feature>
<dbReference type="GO" id="GO:0008584">
    <property type="term" value="P:male gonad development"/>
    <property type="evidence" value="ECO:0007669"/>
    <property type="project" value="TreeGrafter"/>
</dbReference>
<comment type="subcellular location">
    <subcellularLocation>
        <location evidence="1 14">Cell membrane</location>
        <topology evidence="1 14">Multi-pass membrane protein</topology>
    </subcellularLocation>
</comment>
<feature type="transmembrane region" description="Helical" evidence="14">
    <location>
        <begin position="426"/>
        <end position="446"/>
    </location>
</feature>
<keyword evidence="10" id="KW-1015">Disulfide bond</keyword>
<dbReference type="SUPFAM" id="SSF52058">
    <property type="entry name" value="L domain-like"/>
    <property type="match status" value="1"/>
</dbReference>
<dbReference type="PANTHER" id="PTHR24372">
    <property type="entry name" value="GLYCOPROTEIN HORMONE RECEPTOR"/>
    <property type="match status" value="1"/>
</dbReference>
<evidence type="ECO:0000256" key="8">
    <source>
        <dbReference type="ARBA" id="ARBA00023040"/>
    </source>
</evidence>
<dbReference type="InterPro" id="IPR000276">
    <property type="entry name" value="GPCR_Rhodpsn"/>
</dbReference>
<keyword evidence="3 14" id="KW-1003">Cell membrane</keyword>